<protein>
    <submittedName>
        <fullName evidence="2">ATPase</fullName>
    </submittedName>
</protein>
<dbReference type="CDD" id="cd24082">
    <property type="entry name" value="ASKHA_NBD_GspK-like"/>
    <property type="match status" value="1"/>
</dbReference>
<dbReference type="Proteomes" id="UP001210720">
    <property type="component" value="Unassembled WGS sequence"/>
</dbReference>
<dbReference type="PANTHER" id="PTHR43190:SF3">
    <property type="entry name" value="N-ACETYL-D-GLUCOSAMINE KINASE"/>
    <property type="match status" value="1"/>
</dbReference>
<evidence type="ECO:0000313" key="3">
    <source>
        <dbReference type="Proteomes" id="UP001210720"/>
    </source>
</evidence>
<dbReference type="InterPro" id="IPR002731">
    <property type="entry name" value="ATPase_BadF"/>
</dbReference>
<dbReference type="PANTHER" id="PTHR43190">
    <property type="entry name" value="N-ACETYL-D-GLUCOSAMINE KINASE"/>
    <property type="match status" value="1"/>
</dbReference>
<proteinExistence type="predicted"/>
<organism evidence="2 3">
    <name type="scientific">Thalassococcus lentus</name>
    <dbReference type="NCBI Taxonomy" id="1210524"/>
    <lineage>
        <taxon>Bacteria</taxon>
        <taxon>Pseudomonadati</taxon>
        <taxon>Pseudomonadota</taxon>
        <taxon>Alphaproteobacteria</taxon>
        <taxon>Rhodobacterales</taxon>
        <taxon>Roseobacteraceae</taxon>
        <taxon>Thalassococcus</taxon>
    </lineage>
</organism>
<keyword evidence="3" id="KW-1185">Reference proteome</keyword>
<sequence>MRDSTETQTLAIDGGGTRCRIALQDAGERLVSEFGPANTATDFDNAVRCLLDGLNATAQNADMSFDTLCALPAFVGLAGITGKAEAKRMANALPLKNARYADDRRAALRGALGRRDGLIAHCGTGSFFASRIAGDEQFAGGWGARLGDEASAQWVGRKALAKVLQHHDGFVASSPMIEDLQSRFGDTGSLVSFAQDASPAALGALAPCVTQHAQQGDVVAVSILQSAGDHIASSLRQMAWKPGLAICLTGGIGPFFAPYLAHEMAQDLIDPLGEPLDGAIALSQEIEVTHGYC</sequence>
<gene>
    <name evidence="2" type="ORF">PFY00_13020</name>
</gene>
<dbReference type="InterPro" id="IPR052519">
    <property type="entry name" value="Euk-type_GlcNAc_Kinase"/>
</dbReference>
<dbReference type="SUPFAM" id="SSF53067">
    <property type="entry name" value="Actin-like ATPase domain"/>
    <property type="match status" value="2"/>
</dbReference>
<dbReference type="Pfam" id="PF01869">
    <property type="entry name" value="BcrAD_BadFG"/>
    <property type="match status" value="1"/>
</dbReference>
<reference evidence="2 3" key="1">
    <citation type="submission" date="2023-01" db="EMBL/GenBank/DDBJ databases">
        <title>Thalassococcus onchidii sp. nov., isolated from a marine invertebrate from the South China Sea.</title>
        <authorList>
            <person name="Xu S."/>
            <person name="Liu Z."/>
            <person name="Xu Y."/>
        </authorList>
    </citation>
    <scope>NUCLEOTIDE SEQUENCE [LARGE SCALE GENOMIC DNA]</scope>
    <source>
        <strain evidence="2 3">KCTC 32084</strain>
    </source>
</reference>
<comment type="caution">
    <text evidence="2">The sequence shown here is derived from an EMBL/GenBank/DDBJ whole genome shotgun (WGS) entry which is preliminary data.</text>
</comment>
<evidence type="ECO:0000313" key="2">
    <source>
        <dbReference type="EMBL" id="MDA7425648.1"/>
    </source>
</evidence>
<dbReference type="EMBL" id="JAQIOY010000004">
    <property type="protein sequence ID" value="MDA7425648.1"/>
    <property type="molecule type" value="Genomic_DNA"/>
</dbReference>
<name>A0ABT4XUJ4_9RHOB</name>
<dbReference type="InterPro" id="IPR043129">
    <property type="entry name" value="ATPase_NBD"/>
</dbReference>
<dbReference type="RefSeq" id="WP_271433006.1">
    <property type="nucleotide sequence ID" value="NZ_JAQIOY010000004.1"/>
</dbReference>
<evidence type="ECO:0000259" key="1">
    <source>
        <dbReference type="Pfam" id="PF01869"/>
    </source>
</evidence>
<feature type="domain" description="ATPase BadF/BadG/BcrA/BcrD type" evidence="1">
    <location>
        <begin position="12"/>
        <end position="252"/>
    </location>
</feature>
<dbReference type="Gene3D" id="3.30.420.40">
    <property type="match status" value="2"/>
</dbReference>
<accession>A0ABT4XUJ4</accession>